<gene>
    <name evidence="8" type="ORF">F9C07_2068846</name>
</gene>
<sequence length="572" mass="62336">MKLSAALPHILSAARDERIKRPEHVIPMIKGENNMAPSSNSQWDDTERANEETPLLKDLKDHQSHILPRRRLLVVFPALALIHFTSFLDQTALSTSLPAIAAGLNTGSSISWVSASFLTTSTSIQLINGRLSDIFGRKTCLLGALTIMVLGNLLSGWSQTPAQLYATRAFSGLGAGAINALVQIAISDITTLEQRGYYFGILGVAVALGNGLGPVVGGVLTEKTSWRWAFWFVCPLAAAAATYFGLVFPPSDMADNVCTKLQRVDWFGVFTSMMAIVLILIPVSARSGALRSLPDRRVALGQTAAFAQYAVHSLRLFKYNYSTNILLAVNILIGWVFWGNLFYIPLYFQNVRGWSPGTAGSLILPMVIAHGITSGLTGLIISWTGRYKVVISIGVGMWMIAAAAKSFYTQQTPLWILELGGIFEGIGVGCSFQPVMVGLLAGSDKSDRAVVTGFRNFIRDMGGSVGVTAVSGAILNNVLHNDLKGRFSEELISKITSFAFALYDFNLTDEDQKLISNAYMHGLRTVFTVFAVLMLLFFVLSLCIKDYGLAGRTRIESEEQAEGETRERYTDE</sequence>
<accession>A0A7U2MTB8</accession>
<evidence type="ECO:0000259" key="7">
    <source>
        <dbReference type="PROSITE" id="PS50850"/>
    </source>
</evidence>
<keyword evidence="2 6" id="KW-0812">Transmembrane</keyword>
<dbReference type="InterPro" id="IPR036259">
    <property type="entry name" value="MFS_trans_sf"/>
</dbReference>
<proteinExistence type="predicted"/>
<protein>
    <submittedName>
        <fullName evidence="8">Efflux pump antibiotic resistance protein</fullName>
    </submittedName>
</protein>
<dbReference type="PRINTS" id="PR01036">
    <property type="entry name" value="TCRTETB"/>
</dbReference>
<dbReference type="Gene3D" id="1.20.1720.10">
    <property type="entry name" value="Multidrug resistance protein D"/>
    <property type="match status" value="1"/>
</dbReference>
<feature type="domain" description="Major facilitator superfamily (MFS) profile" evidence="7">
    <location>
        <begin position="75"/>
        <end position="549"/>
    </location>
</feature>
<feature type="transmembrane region" description="Helical" evidence="6">
    <location>
        <begin position="415"/>
        <end position="441"/>
    </location>
</feature>
<dbReference type="Proteomes" id="UP000596276">
    <property type="component" value="Chromosome 4"/>
</dbReference>
<dbReference type="GO" id="GO:0022857">
    <property type="term" value="F:transmembrane transporter activity"/>
    <property type="evidence" value="ECO:0007669"/>
    <property type="project" value="InterPro"/>
</dbReference>
<feature type="transmembrane region" description="Helical" evidence="6">
    <location>
        <begin position="139"/>
        <end position="157"/>
    </location>
</feature>
<feature type="transmembrane region" description="Helical" evidence="6">
    <location>
        <begin position="198"/>
        <end position="216"/>
    </location>
</feature>
<feature type="transmembrane region" description="Helical" evidence="6">
    <location>
        <begin position="461"/>
        <end position="479"/>
    </location>
</feature>
<organism evidence="8 9">
    <name type="scientific">Aspergillus flavus (strain ATCC 200026 / FGSC A1120 / IAM 13836 / NRRL 3357 / JCM 12722 / SRRC 167)</name>
    <dbReference type="NCBI Taxonomy" id="332952"/>
    <lineage>
        <taxon>Eukaryota</taxon>
        <taxon>Fungi</taxon>
        <taxon>Dikarya</taxon>
        <taxon>Ascomycota</taxon>
        <taxon>Pezizomycotina</taxon>
        <taxon>Eurotiomycetes</taxon>
        <taxon>Eurotiomycetidae</taxon>
        <taxon>Eurotiales</taxon>
        <taxon>Aspergillaceae</taxon>
        <taxon>Aspergillus</taxon>
        <taxon>Aspergillus subgen. Circumdati</taxon>
    </lineage>
</organism>
<dbReference type="VEuPathDB" id="FungiDB:AFLA_001870"/>
<feature type="transmembrane region" description="Helical" evidence="6">
    <location>
        <begin position="325"/>
        <end position="348"/>
    </location>
</feature>
<evidence type="ECO:0000256" key="5">
    <source>
        <dbReference type="SAM" id="MobiDB-lite"/>
    </source>
</evidence>
<keyword evidence="4 6" id="KW-0472">Membrane</keyword>
<dbReference type="PANTHER" id="PTHR23501">
    <property type="entry name" value="MAJOR FACILITATOR SUPERFAMILY"/>
    <property type="match status" value="1"/>
</dbReference>
<reference evidence="9" key="1">
    <citation type="journal article" date="2021" name="G3 (Bethesda)">
        <title>Chromosome assembled and annotated genome sequence of Aspergillus flavus NRRL 3357.</title>
        <authorList>
            <person name="Skerker J.M."/>
            <person name="Pianalto K.M."/>
            <person name="Mondo S.J."/>
            <person name="Yang K."/>
            <person name="Arkin A.P."/>
            <person name="Keller N.P."/>
            <person name="Grigoriev I.V."/>
            <person name="Louise Glass N.L."/>
        </authorList>
    </citation>
    <scope>NUCLEOTIDE SEQUENCE [LARGE SCALE GENOMIC DNA]</scope>
    <source>
        <strain evidence="9">ATCC 200026 / FGSC A1120 / IAM 13836 / NRRL 3357 / JCM 12722 / SRRC 167</strain>
    </source>
</reference>
<evidence type="ECO:0000256" key="3">
    <source>
        <dbReference type="ARBA" id="ARBA00022989"/>
    </source>
</evidence>
<evidence type="ECO:0000256" key="4">
    <source>
        <dbReference type="ARBA" id="ARBA00023136"/>
    </source>
</evidence>
<feature type="transmembrane region" description="Helical" evidence="6">
    <location>
        <begin position="266"/>
        <end position="285"/>
    </location>
</feature>
<dbReference type="Pfam" id="PF07690">
    <property type="entry name" value="MFS_1"/>
    <property type="match status" value="1"/>
</dbReference>
<dbReference type="VEuPathDB" id="FungiDB:AFLA_001869"/>
<dbReference type="PROSITE" id="PS50850">
    <property type="entry name" value="MFS"/>
    <property type="match status" value="1"/>
</dbReference>
<feature type="transmembrane region" description="Helical" evidence="6">
    <location>
        <begin position="527"/>
        <end position="544"/>
    </location>
</feature>
<feature type="transmembrane region" description="Helical" evidence="6">
    <location>
        <begin position="360"/>
        <end position="383"/>
    </location>
</feature>
<comment type="subcellular location">
    <subcellularLocation>
        <location evidence="1">Membrane</location>
        <topology evidence="1">Multi-pass membrane protein</topology>
    </subcellularLocation>
</comment>
<dbReference type="AlphaFoldDB" id="A0A7U2MTB8"/>
<dbReference type="Gene3D" id="1.20.1250.20">
    <property type="entry name" value="MFS general substrate transporter like domains"/>
    <property type="match status" value="1"/>
</dbReference>
<dbReference type="InterPro" id="IPR011701">
    <property type="entry name" value="MFS"/>
</dbReference>
<feature type="transmembrane region" description="Helical" evidence="6">
    <location>
        <begin position="389"/>
        <end position="408"/>
    </location>
</feature>
<dbReference type="SUPFAM" id="SSF103473">
    <property type="entry name" value="MFS general substrate transporter"/>
    <property type="match status" value="1"/>
</dbReference>
<evidence type="ECO:0000313" key="8">
    <source>
        <dbReference type="EMBL" id="QRD89529.1"/>
    </source>
</evidence>
<name>A0A7U2MTB8_ASPFN</name>
<evidence type="ECO:0000256" key="1">
    <source>
        <dbReference type="ARBA" id="ARBA00004141"/>
    </source>
</evidence>
<evidence type="ECO:0000313" key="9">
    <source>
        <dbReference type="Proteomes" id="UP000596276"/>
    </source>
</evidence>
<feature type="region of interest" description="Disordered" evidence="5">
    <location>
        <begin position="31"/>
        <end position="50"/>
    </location>
</feature>
<dbReference type="PANTHER" id="PTHR23501:SF78">
    <property type="entry name" value="MAJOR FACILITATOR SUPERFAMILY (MFS) PROFILE DOMAIN-CONTAINING PROTEIN-RELATED"/>
    <property type="match status" value="1"/>
</dbReference>
<evidence type="ECO:0000256" key="2">
    <source>
        <dbReference type="ARBA" id="ARBA00022692"/>
    </source>
</evidence>
<dbReference type="GO" id="GO:0005886">
    <property type="term" value="C:plasma membrane"/>
    <property type="evidence" value="ECO:0007669"/>
    <property type="project" value="TreeGrafter"/>
</dbReference>
<dbReference type="InterPro" id="IPR020846">
    <property type="entry name" value="MFS_dom"/>
</dbReference>
<keyword evidence="9" id="KW-1185">Reference proteome</keyword>
<keyword evidence="3 6" id="KW-1133">Transmembrane helix</keyword>
<feature type="transmembrane region" description="Helical" evidence="6">
    <location>
        <begin position="169"/>
        <end position="186"/>
    </location>
</feature>
<dbReference type="VEuPathDB" id="FungiDB:F9C07_2068846"/>
<evidence type="ECO:0000256" key="6">
    <source>
        <dbReference type="SAM" id="Phobius"/>
    </source>
</evidence>
<feature type="transmembrane region" description="Helical" evidence="6">
    <location>
        <begin position="228"/>
        <end position="246"/>
    </location>
</feature>
<dbReference type="EMBL" id="CP044618">
    <property type="protein sequence ID" value="QRD89529.1"/>
    <property type="molecule type" value="Genomic_DNA"/>
</dbReference>